<keyword evidence="2" id="KW-0677">Repeat</keyword>
<proteinExistence type="predicted"/>
<protein>
    <submittedName>
        <fullName evidence="4">Leucine Rich Repeat protein</fullName>
    </submittedName>
</protein>
<comment type="caution">
    <text evidence="4">The sequence shown here is derived from an EMBL/GenBank/DDBJ whole genome shotgun (WGS) entry which is preliminary data.</text>
</comment>
<accession>C3J7R1</accession>
<evidence type="ECO:0000256" key="2">
    <source>
        <dbReference type="ARBA" id="ARBA00022737"/>
    </source>
</evidence>
<dbReference type="SUPFAM" id="SSF52058">
    <property type="entry name" value="L domain-like"/>
    <property type="match status" value="1"/>
</dbReference>
<gene>
    <name evidence="4" type="ORF">POREN0001_1152</name>
</gene>
<evidence type="ECO:0000313" key="5">
    <source>
        <dbReference type="Proteomes" id="UP000004295"/>
    </source>
</evidence>
<sequence>MMKKQVLLSLIFGLFALGCISKSWAQHPKAPLAIGLSTENKTDELTLTIQTIKPIKIKWGEVEKDYTPEQVAEAGGELSGTTSTGRIVIYYFDKDAITSLSVAGMSLTCVDFSGISAISEFSAPDNKLTWIALEQCPNLTYLNLSRNKFEEMFGTYFKNLEDLRLDGCGLKSFNLRHCPNLRNFSIRDNEFTELDLSILEDLESIECSKNSLAGSIDFSVCPKLKTIKAKGNQLTNINISGLSSLVKLEVDGNELLEVKAKDNLSLAIVDLTNNKMDACALDDLYRALPKKAQKITVGKDLLVKNNPGAKTAKSSLAEENNWVIDQKGDGTGCEKALGELPTSSAPYAFAYEGKIWVVTPASGHAATLYTLDGKHLATQSVPCGTASLSATLALGNYLVVVGTEGKEPVTIKVIL</sequence>
<dbReference type="Proteomes" id="UP000004295">
    <property type="component" value="Unassembled WGS sequence"/>
</dbReference>
<dbReference type="AlphaFoldDB" id="C3J7R1"/>
<keyword evidence="3" id="KW-0732">Signal</keyword>
<dbReference type="PROSITE" id="PS51257">
    <property type="entry name" value="PROKAR_LIPOPROTEIN"/>
    <property type="match status" value="1"/>
</dbReference>
<dbReference type="InterPro" id="IPR052574">
    <property type="entry name" value="CDIRP"/>
</dbReference>
<evidence type="ECO:0000256" key="1">
    <source>
        <dbReference type="ARBA" id="ARBA00022614"/>
    </source>
</evidence>
<dbReference type="Gene3D" id="3.80.10.10">
    <property type="entry name" value="Ribonuclease Inhibitor"/>
    <property type="match status" value="1"/>
</dbReference>
<dbReference type="InterPro" id="IPR032675">
    <property type="entry name" value="LRR_dom_sf"/>
</dbReference>
<keyword evidence="1" id="KW-0433">Leucine-rich repeat</keyword>
<dbReference type="eggNOG" id="COG4886">
    <property type="taxonomic scope" value="Bacteria"/>
</dbReference>
<dbReference type="GeneID" id="93365474"/>
<name>C3J7R1_POREA</name>
<evidence type="ECO:0000313" key="4">
    <source>
        <dbReference type="EMBL" id="EEN83788.1"/>
    </source>
</evidence>
<dbReference type="GO" id="GO:0035591">
    <property type="term" value="F:signaling adaptor activity"/>
    <property type="evidence" value="ECO:0007669"/>
    <property type="project" value="TreeGrafter"/>
</dbReference>
<feature type="signal peptide" evidence="3">
    <location>
        <begin position="1"/>
        <end position="25"/>
    </location>
</feature>
<reference evidence="4 5" key="1">
    <citation type="submission" date="2009-04" db="EMBL/GenBank/DDBJ databases">
        <authorList>
            <person name="Sebastian Y."/>
            <person name="Madupu R."/>
            <person name="Durkin A.S."/>
            <person name="Torralba M."/>
            <person name="Methe B."/>
            <person name="Sutton G.G."/>
            <person name="Strausberg R.L."/>
            <person name="Nelson K.E."/>
        </authorList>
    </citation>
    <scope>NUCLEOTIDE SEQUENCE [LARGE SCALE GENOMIC DNA]</scope>
    <source>
        <strain evidence="5">ATCC 35406 / BCRC 14492 / JCM 8526 / NCTC 13058 / HG 370</strain>
    </source>
</reference>
<dbReference type="STRING" id="553175.POREN0001_1152"/>
<feature type="chain" id="PRO_5002926266" evidence="3">
    <location>
        <begin position="26"/>
        <end position="415"/>
    </location>
</feature>
<keyword evidence="5" id="KW-1185">Reference proteome</keyword>
<evidence type="ECO:0000256" key="3">
    <source>
        <dbReference type="SAM" id="SignalP"/>
    </source>
</evidence>
<dbReference type="RefSeq" id="WP_004332285.1">
    <property type="nucleotide sequence ID" value="NZ_ACNN01000005.1"/>
</dbReference>
<dbReference type="EMBL" id="ACNN01000005">
    <property type="protein sequence ID" value="EEN83788.1"/>
    <property type="molecule type" value="Genomic_DNA"/>
</dbReference>
<dbReference type="PANTHER" id="PTHR47566">
    <property type="match status" value="1"/>
</dbReference>
<organism evidence="4 5">
    <name type="scientific">Porphyromonas endodontalis (strain ATCC 35406 / DSM 24491 / JCM 8526 / CCUG 16442 / BCRC 14492 / NCTC 13058 / HG 370)</name>
    <name type="common">Bacteroides endodontalis</name>
    <dbReference type="NCBI Taxonomy" id="553175"/>
    <lineage>
        <taxon>Bacteria</taxon>
        <taxon>Pseudomonadati</taxon>
        <taxon>Bacteroidota</taxon>
        <taxon>Bacteroidia</taxon>
        <taxon>Bacteroidales</taxon>
        <taxon>Porphyromonadaceae</taxon>
        <taxon>Porphyromonas</taxon>
    </lineage>
</organism>
<dbReference type="PANTHER" id="PTHR47566:SF1">
    <property type="entry name" value="PROTEIN NUD1"/>
    <property type="match status" value="1"/>
</dbReference>